<evidence type="ECO:0000313" key="3">
    <source>
        <dbReference type="Proteomes" id="UP000279833"/>
    </source>
</evidence>
<dbReference type="EMBL" id="UZAK01051098">
    <property type="protein sequence ID" value="VDP80621.1"/>
    <property type="molecule type" value="Genomic_DNA"/>
</dbReference>
<evidence type="ECO:0000313" key="4">
    <source>
        <dbReference type="WBParaSite" id="SCUD_0002288501-mRNA-1"/>
    </source>
</evidence>
<accession>A0A183L6B4</accession>
<evidence type="ECO:0000256" key="1">
    <source>
        <dbReference type="SAM" id="MobiDB-lite"/>
    </source>
</evidence>
<dbReference type="WBParaSite" id="SCUD_0002288501-mRNA-1">
    <property type="protein sequence ID" value="SCUD_0002288501-mRNA-1"/>
    <property type="gene ID" value="SCUD_0002288501"/>
</dbReference>
<evidence type="ECO:0000313" key="2">
    <source>
        <dbReference type="EMBL" id="VDP80621.1"/>
    </source>
</evidence>
<organism evidence="4">
    <name type="scientific">Schistosoma curassoni</name>
    <dbReference type="NCBI Taxonomy" id="6186"/>
    <lineage>
        <taxon>Eukaryota</taxon>
        <taxon>Metazoa</taxon>
        <taxon>Spiralia</taxon>
        <taxon>Lophotrochozoa</taxon>
        <taxon>Platyhelminthes</taxon>
        <taxon>Trematoda</taxon>
        <taxon>Digenea</taxon>
        <taxon>Strigeidida</taxon>
        <taxon>Schistosomatoidea</taxon>
        <taxon>Schistosomatidae</taxon>
        <taxon>Schistosoma</taxon>
    </lineage>
</organism>
<feature type="region of interest" description="Disordered" evidence="1">
    <location>
        <begin position="62"/>
        <end position="90"/>
    </location>
</feature>
<dbReference type="STRING" id="6186.A0A183L6B4"/>
<keyword evidence="3" id="KW-1185">Reference proteome</keyword>
<dbReference type="AlphaFoldDB" id="A0A183L6B4"/>
<reference evidence="2 3" key="2">
    <citation type="submission" date="2018-11" db="EMBL/GenBank/DDBJ databases">
        <authorList>
            <consortium name="Pathogen Informatics"/>
        </authorList>
    </citation>
    <scope>NUCLEOTIDE SEQUENCE [LARGE SCALE GENOMIC DNA]</scope>
    <source>
        <strain evidence="2">Dakar</strain>
        <strain evidence="3">Dakar, Senegal</strain>
    </source>
</reference>
<protein>
    <submittedName>
        <fullName evidence="4">Ig-like domain-containing protein</fullName>
    </submittedName>
</protein>
<sequence>EYDNSSEKLIEKNSVFDSTFTNDYIPDHLSSLGQSAYSNTDLDDTTKLTKYSLSSCLNDSHQSNPYLNSMQSTEDENQYPNSENDRNNNSMQSICKPHFNRATKMKKALYNSLSKTTLTVQRCSDNPYPLPSTWISQSYGSSYAIYPRTCLGAQTGYPISCRLTVSQRQLNPGSRLTACLSLLVEDPFALLIAPSLN</sequence>
<name>A0A183L6B4_9TREM</name>
<dbReference type="Proteomes" id="UP000279833">
    <property type="component" value="Unassembled WGS sequence"/>
</dbReference>
<reference evidence="4" key="1">
    <citation type="submission" date="2016-06" db="UniProtKB">
        <authorList>
            <consortium name="WormBaseParasite"/>
        </authorList>
    </citation>
    <scope>IDENTIFICATION</scope>
</reference>
<proteinExistence type="predicted"/>
<gene>
    <name evidence="2" type="ORF">SCUD_LOCUS22882</name>
</gene>